<keyword evidence="1" id="KW-0732">Signal</keyword>
<proteinExistence type="predicted"/>
<reference evidence="3 4" key="1">
    <citation type="submission" date="2020-01" db="EMBL/GenBank/DDBJ databases">
        <title>Complete genome sequence of a human oral phylogroup 1 Treponema sp. strain ATCC 700766, originally isolated from periodontitis dental plaque.</title>
        <authorList>
            <person name="Chan Y."/>
            <person name="Huo Y.-B."/>
            <person name="Yu X.-L."/>
            <person name="Zeng H."/>
            <person name="Leung W.-K."/>
            <person name="Watt R.M."/>
        </authorList>
    </citation>
    <scope>NUCLEOTIDE SEQUENCE [LARGE SCALE GENOMIC DNA]</scope>
    <source>
        <strain evidence="3 4">OMZ 804</strain>
    </source>
</reference>
<dbReference type="InterPro" id="IPR050902">
    <property type="entry name" value="ABC_Transporter_SBP"/>
</dbReference>
<evidence type="ECO:0000313" key="3">
    <source>
        <dbReference type="EMBL" id="QHX42984.1"/>
    </source>
</evidence>
<name>A0A6P1Y0C5_9SPIR</name>
<feature type="signal peptide" evidence="1">
    <location>
        <begin position="1"/>
        <end position="19"/>
    </location>
</feature>
<dbReference type="AlphaFoldDB" id="A0A6P1Y0C5"/>
<feature type="chain" id="PRO_5026748418" evidence="1">
    <location>
        <begin position="20"/>
        <end position="313"/>
    </location>
</feature>
<dbReference type="InterPro" id="IPR002491">
    <property type="entry name" value="ABC_transptr_periplasmic_BD"/>
</dbReference>
<dbReference type="Pfam" id="PF01497">
    <property type="entry name" value="Peripla_BP_2"/>
    <property type="match status" value="1"/>
</dbReference>
<protein>
    <submittedName>
        <fullName evidence="3">ABC transporter substrate-binding protein</fullName>
    </submittedName>
</protein>
<dbReference type="PANTHER" id="PTHR30535">
    <property type="entry name" value="VITAMIN B12-BINDING PROTEIN"/>
    <property type="match status" value="1"/>
</dbReference>
<gene>
    <name evidence="3" type="ORF">GWP43_05480</name>
</gene>
<evidence type="ECO:0000313" key="4">
    <source>
        <dbReference type="Proteomes" id="UP000464374"/>
    </source>
</evidence>
<dbReference type="SUPFAM" id="SSF53807">
    <property type="entry name" value="Helical backbone' metal receptor"/>
    <property type="match status" value="1"/>
</dbReference>
<accession>A0A6P1Y0C5</accession>
<feature type="domain" description="Fe/B12 periplasmic-binding" evidence="2">
    <location>
        <begin position="47"/>
        <end position="313"/>
    </location>
</feature>
<dbReference type="Proteomes" id="UP000464374">
    <property type="component" value="Chromosome"/>
</dbReference>
<dbReference type="Gene3D" id="3.40.50.1980">
    <property type="entry name" value="Nitrogenase molybdenum iron protein domain"/>
    <property type="match status" value="2"/>
</dbReference>
<dbReference type="EMBL" id="CP048020">
    <property type="protein sequence ID" value="QHX42984.1"/>
    <property type="molecule type" value="Genomic_DNA"/>
</dbReference>
<evidence type="ECO:0000259" key="2">
    <source>
        <dbReference type="PROSITE" id="PS50983"/>
    </source>
</evidence>
<sequence>MKQCISIALALFLAAAVSAETAYPVSVTTYDKDGKVITQVFKQAPKKVITNNLSMTEMLIELGLQDRIIGMLDPDNAVTGKYKKAIDSIPHIGNKKTVSREVVFSYEPDAVLGRNMMFSEKSLGTVSFWNENGIPIYAQKASVLNIKQDLQNIIEDVRNLGIIFNVQDKAEAYAKQLEQRLNAVLQHISTKGTSFKKALIMCAYNGTTFGAYKSALQESLLNVLGYTNIATGTSGLTTENLITMNPELIIYVTSDRNKKLDANAISSLQANVVLVDVPAIAQRKIMTISYDELMDYGTAVLNALEAVDAFLRK</sequence>
<evidence type="ECO:0000256" key="1">
    <source>
        <dbReference type="SAM" id="SignalP"/>
    </source>
</evidence>
<dbReference type="PROSITE" id="PS50983">
    <property type="entry name" value="FE_B12_PBP"/>
    <property type="match status" value="1"/>
</dbReference>
<dbReference type="KEGG" id="trz:GWP43_05480"/>
<organism evidence="3 4">
    <name type="scientific">Treponema vincentii</name>
    <dbReference type="NCBI Taxonomy" id="69710"/>
    <lineage>
        <taxon>Bacteria</taxon>
        <taxon>Pseudomonadati</taxon>
        <taxon>Spirochaetota</taxon>
        <taxon>Spirochaetia</taxon>
        <taxon>Spirochaetales</taxon>
        <taxon>Treponemataceae</taxon>
        <taxon>Treponema</taxon>
    </lineage>
</organism>
<dbReference type="RefSeq" id="WP_162663317.1">
    <property type="nucleotide sequence ID" value="NZ_CP048020.1"/>
</dbReference>
<dbReference type="PANTHER" id="PTHR30535:SF34">
    <property type="entry name" value="MOLYBDATE-BINDING PROTEIN MOLA"/>
    <property type="match status" value="1"/>
</dbReference>